<evidence type="ECO:0000313" key="2">
    <source>
        <dbReference type="EMBL" id="CAG8635742.1"/>
    </source>
</evidence>
<keyword evidence="1" id="KW-0812">Transmembrane</keyword>
<gene>
    <name evidence="2" type="ORF">FMOSSE_LOCUS10724</name>
</gene>
<reference evidence="2" key="1">
    <citation type="submission" date="2021-06" db="EMBL/GenBank/DDBJ databases">
        <authorList>
            <person name="Kallberg Y."/>
            <person name="Tangrot J."/>
            <person name="Rosling A."/>
        </authorList>
    </citation>
    <scope>NUCLEOTIDE SEQUENCE</scope>
    <source>
        <strain evidence="2">87-6 pot B 2015</strain>
    </source>
</reference>
<proteinExistence type="predicted"/>
<evidence type="ECO:0000256" key="1">
    <source>
        <dbReference type="SAM" id="Phobius"/>
    </source>
</evidence>
<protein>
    <submittedName>
        <fullName evidence="2">14444_t:CDS:1</fullName>
    </submittedName>
</protein>
<evidence type="ECO:0000313" key="3">
    <source>
        <dbReference type="Proteomes" id="UP000789375"/>
    </source>
</evidence>
<dbReference type="Proteomes" id="UP000789375">
    <property type="component" value="Unassembled WGS sequence"/>
</dbReference>
<accession>A0A9N9DHH3</accession>
<keyword evidence="3" id="KW-1185">Reference proteome</keyword>
<comment type="caution">
    <text evidence="2">The sequence shown here is derived from an EMBL/GenBank/DDBJ whole genome shotgun (WGS) entry which is preliminary data.</text>
</comment>
<organism evidence="2 3">
    <name type="scientific">Funneliformis mosseae</name>
    <name type="common">Endomycorrhizal fungus</name>
    <name type="synonym">Glomus mosseae</name>
    <dbReference type="NCBI Taxonomy" id="27381"/>
    <lineage>
        <taxon>Eukaryota</taxon>
        <taxon>Fungi</taxon>
        <taxon>Fungi incertae sedis</taxon>
        <taxon>Mucoromycota</taxon>
        <taxon>Glomeromycotina</taxon>
        <taxon>Glomeromycetes</taxon>
        <taxon>Glomerales</taxon>
        <taxon>Glomeraceae</taxon>
        <taxon>Funneliformis</taxon>
    </lineage>
</organism>
<sequence length="201" mass="22364">MSTSSTSTVSNIIKRHRMKRRIEMNIFNRRTYSKKGSPIDAPIPSISATAIQPQSTTTETLFSKDNPNHKPFMAGMIIAIIIAVIFIGYIIKKIFSYNTRKCPSPLLDATSSMASNSNISHESSNHHNICDTLSSNPIELNTNDNTENSASEGMYYNTLETLDHIPNPCATVYSYETSSFGDVDVELPSSKVNVNWEDCMK</sequence>
<keyword evidence="1" id="KW-1133">Transmembrane helix</keyword>
<keyword evidence="1" id="KW-0472">Membrane</keyword>
<dbReference type="AlphaFoldDB" id="A0A9N9DHH3"/>
<dbReference type="EMBL" id="CAJVPP010003720">
    <property type="protein sequence ID" value="CAG8635742.1"/>
    <property type="molecule type" value="Genomic_DNA"/>
</dbReference>
<name>A0A9N9DHH3_FUNMO</name>
<feature type="transmembrane region" description="Helical" evidence="1">
    <location>
        <begin position="72"/>
        <end position="91"/>
    </location>
</feature>